<sequence length="534" mass="60620">MNSMKNSIYDEYETQLSPFGRKVMISLLKFKEERRNNCYKPFYPPPVPRYRKRQVLRFNNLSPPKSQKSYSDQVEQIISIDHNIKNIGDERESQTDRTQHVSTAFDLLTPDFKSTFITDELGQASEQQISQHNGTDDSIDTEIGSDQMFDVDLMFKCVDGNNSDGNKLHADVSHAADIQPEAGEHSKSSHGIPKDTIKRKNVINIEGSEEKRNKIDDNENDKQTYRKEKYTTTVRNWLKEVRPLRAEEQGRVGGEGEQKHAQRKKTRGMVQSRLQNKGGVMRYGRQDGREEHTHVEEQGTADRLNKSAGKVTREKKSKKKFVAPIKSQVPVKDIKYPLKIFEDASCKEFEDADIVNKEIFITLIFSNGSCQLSGRRTDAACCGEGLMMCLDETFYYFKGSSAVTDVLGKTMSSNQLICYDAKAIIKYLFSFGRDVQQFQFLDVKVAGRLVSPGQCPETFSNLCEQVSAIPRYTLATECPLQRAAWHVTLMKAAWETLKATMTNDGLYELFVGTEMNVLPILAGDVHLMACQVES</sequence>
<feature type="region of interest" description="Disordered" evidence="1">
    <location>
        <begin position="288"/>
        <end position="315"/>
    </location>
</feature>
<organism evidence="2 3">
    <name type="scientific">Danaus plexippus plexippus</name>
    <dbReference type="NCBI Taxonomy" id="278856"/>
    <lineage>
        <taxon>Eukaryota</taxon>
        <taxon>Metazoa</taxon>
        <taxon>Ecdysozoa</taxon>
        <taxon>Arthropoda</taxon>
        <taxon>Hexapoda</taxon>
        <taxon>Insecta</taxon>
        <taxon>Pterygota</taxon>
        <taxon>Neoptera</taxon>
        <taxon>Endopterygota</taxon>
        <taxon>Lepidoptera</taxon>
        <taxon>Glossata</taxon>
        <taxon>Ditrysia</taxon>
        <taxon>Papilionoidea</taxon>
        <taxon>Nymphalidae</taxon>
        <taxon>Danainae</taxon>
        <taxon>Danaini</taxon>
        <taxon>Danaina</taxon>
        <taxon>Danaus</taxon>
        <taxon>Danaus</taxon>
    </lineage>
</organism>
<dbReference type="KEGG" id="dpl:KGM_209362"/>
<protein>
    <submittedName>
        <fullName evidence="2">Uncharacterized protein</fullName>
    </submittedName>
</protein>
<dbReference type="Gene3D" id="3.30.420.10">
    <property type="entry name" value="Ribonuclease H-like superfamily/Ribonuclease H"/>
    <property type="match status" value="1"/>
</dbReference>
<dbReference type="Proteomes" id="UP000007151">
    <property type="component" value="Unassembled WGS sequence"/>
</dbReference>
<dbReference type="eggNOG" id="KOG0950">
    <property type="taxonomic scope" value="Eukaryota"/>
</dbReference>
<keyword evidence="3" id="KW-1185">Reference proteome</keyword>
<dbReference type="GO" id="GO:0003676">
    <property type="term" value="F:nucleic acid binding"/>
    <property type="evidence" value="ECO:0007669"/>
    <property type="project" value="InterPro"/>
</dbReference>
<dbReference type="EMBL" id="AGBW02008849">
    <property type="protein sequence ID" value="OWR52385.1"/>
    <property type="molecule type" value="Genomic_DNA"/>
</dbReference>
<feature type="region of interest" description="Disordered" evidence="1">
    <location>
        <begin position="246"/>
        <end position="271"/>
    </location>
</feature>
<dbReference type="AlphaFoldDB" id="A0A212FF65"/>
<proteinExistence type="predicted"/>
<evidence type="ECO:0000313" key="2">
    <source>
        <dbReference type="EMBL" id="OWR52385.1"/>
    </source>
</evidence>
<accession>A0A212FF65</accession>
<dbReference type="InterPro" id="IPR036397">
    <property type="entry name" value="RNaseH_sf"/>
</dbReference>
<feature type="compositionally biased region" description="Basic and acidic residues" evidence="1">
    <location>
        <begin position="246"/>
        <end position="260"/>
    </location>
</feature>
<reference evidence="2 3" key="1">
    <citation type="journal article" date="2011" name="Cell">
        <title>The monarch butterfly genome yields insights into long-distance migration.</title>
        <authorList>
            <person name="Zhan S."/>
            <person name="Merlin C."/>
            <person name="Boore J.L."/>
            <person name="Reppert S.M."/>
        </authorList>
    </citation>
    <scope>NUCLEOTIDE SEQUENCE [LARGE SCALE GENOMIC DNA]</scope>
    <source>
        <strain evidence="2">F-2</strain>
    </source>
</reference>
<comment type="caution">
    <text evidence="2">The sequence shown here is derived from an EMBL/GenBank/DDBJ whole genome shotgun (WGS) entry which is preliminary data.</text>
</comment>
<evidence type="ECO:0000256" key="1">
    <source>
        <dbReference type="SAM" id="MobiDB-lite"/>
    </source>
</evidence>
<name>A0A212FF65_DANPL</name>
<gene>
    <name evidence="2" type="ORF">KGM_209362</name>
</gene>
<feature type="compositionally biased region" description="Basic and acidic residues" evidence="1">
    <location>
        <begin position="288"/>
        <end position="297"/>
    </location>
</feature>
<dbReference type="InParanoid" id="A0A212FF65"/>
<evidence type="ECO:0000313" key="3">
    <source>
        <dbReference type="Proteomes" id="UP000007151"/>
    </source>
</evidence>